<feature type="transmembrane region" description="Helical" evidence="9">
    <location>
        <begin position="539"/>
        <end position="559"/>
    </location>
</feature>
<dbReference type="SUPFAM" id="SSF53448">
    <property type="entry name" value="Nucleotide-diphospho-sugar transferases"/>
    <property type="match status" value="1"/>
</dbReference>
<evidence type="ECO:0000256" key="3">
    <source>
        <dbReference type="ARBA" id="ARBA00004991"/>
    </source>
</evidence>
<dbReference type="OrthoDB" id="9806824at2"/>
<comment type="pathway">
    <text evidence="3">Sphingolipid metabolism.</text>
</comment>
<dbReference type="Pfam" id="PF13506">
    <property type="entry name" value="Glyco_transf_21"/>
    <property type="match status" value="1"/>
</dbReference>
<evidence type="ECO:0000313" key="10">
    <source>
        <dbReference type="EMBL" id="EEW26443.1"/>
    </source>
</evidence>
<keyword evidence="4" id="KW-0328">Glycosyltransferase</keyword>
<sequence length="602" mass="67173">MIRAHETGNAAFLSPILWGRIRVKYGLGVVLWLTASVYFWQWWLRPDHVLGWGRYGLITALLVWTYLLQVYFLFFLMRASRSSAPAPYPGKYRVAMIVTKTPSEPFAIVQRTLEAMLAQDYPHDTWLADESPQPETIIWCRKHGVLISSRKGRSAYHRPTWPRRTRCKEGNLAFFYDQWGYANYDIVSQLDADHVPQPGYLREMLRPFADPGVGYVSAPSICSSNAGTNWAARTRLDTEAAFHGALQAGYSDGFAPMCIGSHYAVRTKALKAVGGLGPDLAEDHSTTMILNAGGWRGVHAVDAIAIGDGPASVADMITQEFQWSRSLVTLLLQHTPRYLGHLTPRLRAQFLFCQMLYPLLALTLTAMYLVPITAVVFDIRYAAVTYPDYLQHAVPTVLVMLVIATSIRRDGLFRPADAKVISWEKVLFVLLQWPWVLWGSVMALRDALTGQFVDFRITPKGEAARARLPMKVIMVYTALALGCIVPVLLFGNNQNAQGFYLLTLLNGLLYGVTVIMTVLRHIAENGIAWHGNVLNTLGQFAAVALVLVLLGTGFVWRGIESLHALTFGLSPIRVTRAEFSVSGAGSDTKPTIHFRFEPGWTR</sequence>
<evidence type="ECO:0000256" key="5">
    <source>
        <dbReference type="ARBA" id="ARBA00022679"/>
    </source>
</evidence>
<keyword evidence="8 9" id="KW-0472">Membrane</keyword>
<reference evidence="10 11" key="1">
    <citation type="submission" date="2009-08" db="EMBL/GenBank/DDBJ databases">
        <title>The draft genome of Rhodobacter sp. SW2.</title>
        <authorList>
            <consortium name="US DOE Joint Genome Institute (JGI-PGF)"/>
            <person name="Lucas S."/>
            <person name="Copeland A."/>
            <person name="Lapidus A."/>
            <person name="Glavina del Rio T."/>
            <person name="Tice H."/>
            <person name="Bruce D."/>
            <person name="Goodwin L."/>
            <person name="Pitluck S."/>
            <person name="Larimer F."/>
            <person name="Land M.L."/>
            <person name="Hauser L."/>
            <person name="Emerson D."/>
        </authorList>
    </citation>
    <scope>NUCLEOTIDE SEQUENCE [LARGE SCALE GENOMIC DNA]</scope>
    <source>
        <strain evidence="10 11">SW2</strain>
    </source>
</reference>
<keyword evidence="7 9" id="KW-1133">Transmembrane helix</keyword>
<feature type="transmembrane region" description="Helical" evidence="9">
    <location>
        <begin position="498"/>
        <end position="519"/>
    </location>
</feature>
<dbReference type="InterPro" id="IPR029044">
    <property type="entry name" value="Nucleotide-diphossugar_trans"/>
</dbReference>
<evidence type="ECO:0000256" key="4">
    <source>
        <dbReference type="ARBA" id="ARBA00022676"/>
    </source>
</evidence>
<evidence type="ECO:0000256" key="9">
    <source>
        <dbReference type="SAM" id="Phobius"/>
    </source>
</evidence>
<feature type="transmembrane region" description="Helical" evidence="9">
    <location>
        <begin position="468"/>
        <end position="491"/>
    </location>
</feature>
<feature type="transmembrane region" description="Helical" evidence="9">
    <location>
        <begin position="355"/>
        <end position="377"/>
    </location>
</feature>
<feature type="transmembrane region" description="Helical" evidence="9">
    <location>
        <begin position="25"/>
        <end position="43"/>
    </location>
</feature>
<dbReference type="Proteomes" id="UP000010121">
    <property type="component" value="Unassembled WGS sequence"/>
</dbReference>
<feature type="transmembrane region" description="Helical" evidence="9">
    <location>
        <begin position="427"/>
        <end position="448"/>
    </location>
</feature>
<comment type="caution">
    <text evidence="10">The sequence shown here is derived from an EMBL/GenBank/DDBJ whole genome shotgun (WGS) entry which is preliminary data.</text>
</comment>
<dbReference type="PANTHER" id="PTHR43867:SF2">
    <property type="entry name" value="CELLULOSE SYNTHASE CATALYTIC SUBUNIT A [UDP-FORMING]"/>
    <property type="match status" value="1"/>
</dbReference>
<dbReference type="PANTHER" id="PTHR43867">
    <property type="entry name" value="CELLULOSE SYNTHASE CATALYTIC SUBUNIT A [UDP-FORMING]"/>
    <property type="match status" value="1"/>
</dbReference>
<dbReference type="InterPro" id="IPR050321">
    <property type="entry name" value="Glycosyltr_2/OpgH_subfam"/>
</dbReference>
<keyword evidence="5" id="KW-0808">Transferase</keyword>
<comment type="pathway">
    <text evidence="2">Lipid metabolism; sphingolipid metabolism.</text>
</comment>
<keyword evidence="6 9" id="KW-0812">Transmembrane</keyword>
<feature type="transmembrane region" description="Helical" evidence="9">
    <location>
        <begin position="55"/>
        <end position="76"/>
    </location>
</feature>
<organism evidence="10 11">
    <name type="scientific">Rhodobacter ferrooxidans</name>
    <dbReference type="NCBI Taxonomy" id="371731"/>
    <lineage>
        <taxon>Bacteria</taxon>
        <taxon>Pseudomonadati</taxon>
        <taxon>Pseudomonadota</taxon>
        <taxon>Alphaproteobacteria</taxon>
        <taxon>Rhodobacterales</taxon>
        <taxon>Rhodobacter group</taxon>
        <taxon>Rhodobacter</taxon>
    </lineage>
</organism>
<keyword evidence="11" id="KW-1185">Reference proteome</keyword>
<evidence type="ECO:0000256" key="8">
    <source>
        <dbReference type="ARBA" id="ARBA00023136"/>
    </source>
</evidence>
<dbReference type="EMBL" id="ACYY01000003">
    <property type="protein sequence ID" value="EEW26443.1"/>
    <property type="molecule type" value="Genomic_DNA"/>
</dbReference>
<evidence type="ECO:0000256" key="1">
    <source>
        <dbReference type="ARBA" id="ARBA00004141"/>
    </source>
</evidence>
<dbReference type="GO" id="GO:0016758">
    <property type="term" value="F:hexosyltransferase activity"/>
    <property type="evidence" value="ECO:0007669"/>
    <property type="project" value="TreeGrafter"/>
</dbReference>
<accession>C8RY45</accession>
<dbReference type="GO" id="GO:0005886">
    <property type="term" value="C:plasma membrane"/>
    <property type="evidence" value="ECO:0007669"/>
    <property type="project" value="TreeGrafter"/>
</dbReference>
<protein>
    <submittedName>
        <fullName evidence="10">Putative cellulose synthase protein</fullName>
    </submittedName>
</protein>
<evidence type="ECO:0000256" key="2">
    <source>
        <dbReference type="ARBA" id="ARBA00004760"/>
    </source>
</evidence>
<dbReference type="InterPro" id="IPR025993">
    <property type="entry name" value="Ceramide_glucosylTrfase"/>
</dbReference>
<comment type="subcellular location">
    <subcellularLocation>
        <location evidence="1">Membrane</location>
        <topology evidence="1">Multi-pass membrane protein</topology>
    </subcellularLocation>
</comment>
<evidence type="ECO:0000256" key="7">
    <source>
        <dbReference type="ARBA" id="ARBA00022989"/>
    </source>
</evidence>
<feature type="transmembrane region" description="Helical" evidence="9">
    <location>
        <begin position="389"/>
        <end position="407"/>
    </location>
</feature>
<dbReference type="Gene3D" id="3.90.550.10">
    <property type="entry name" value="Spore Coat Polysaccharide Biosynthesis Protein SpsA, Chain A"/>
    <property type="match status" value="1"/>
</dbReference>
<evidence type="ECO:0000256" key="6">
    <source>
        <dbReference type="ARBA" id="ARBA00022692"/>
    </source>
</evidence>
<name>C8RY45_9RHOB</name>
<dbReference type="AlphaFoldDB" id="C8RY45"/>
<dbReference type="STRING" id="371731.Rsw2DRAFT_0723"/>
<evidence type="ECO:0000313" key="11">
    <source>
        <dbReference type="Proteomes" id="UP000010121"/>
    </source>
</evidence>
<proteinExistence type="predicted"/>
<dbReference type="RefSeq" id="WP_008028136.1">
    <property type="nucleotide sequence ID" value="NZ_ACYY01000003.1"/>
</dbReference>
<gene>
    <name evidence="10" type="ORF">Rsw2DRAFT_0723</name>
</gene>
<dbReference type="eggNOG" id="COG1215">
    <property type="taxonomic scope" value="Bacteria"/>
</dbReference>